<reference evidence="2 3" key="2">
    <citation type="journal article" date="2017" name="Sci. Rep.">
        <title>Ant-infecting Ophiocordyceps genomes reveal a high diversity of potential behavioral manipulation genes and a possible major role for enterotoxins.</title>
        <authorList>
            <person name="de Bekker C."/>
            <person name="Ohm R.A."/>
            <person name="Evans H.C."/>
            <person name="Brachmann A."/>
            <person name="Hughes D.P."/>
        </authorList>
    </citation>
    <scope>NUCLEOTIDE SEQUENCE [LARGE SCALE GENOMIC DNA]</scope>
    <source>
        <strain evidence="2 3">SC16a</strain>
    </source>
</reference>
<keyword evidence="3" id="KW-1185">Reference proteome</keyword>
<dbReference type="OrthoDB" id="4920927at2759"/>
<gene>
    <name evidence="2" type="ORF">XA68_14345</name>
</gene>
<evidence type="ECO:0000313" key="2">
    <source>
        <dbReference type="EMBL" id="PFH57951.1"/>
    </source>
</evidence>
<keyword evidence="1" id="KW-0732">Signal</keyword>
<protein>
    <submittedName>
        <fullName evidence="2">Uncharacterized protein</fullName>
    </submittedName>
</protein>
<reference evidence="2 3" key="1">
    <citation type="journal article" date="2015" name="BMC Genomics">
        <title>Gene expression during zombie ant biting behavior reflects the complexity underlying fungal parasitic behavioral manipulation.</title>
        <authorList>
            <person name="de Bekker C."/>
            <person name="Ohm R.A."/>
            <person name="Loreto R.G."/>
            <person name="Sebastian A."/>
            <person name="Albert I."/>
            <person name="Merrow M."/>
            <person name="Brachmann A."/>
            <person name="Hughes D.P."/>
        </authorList>
    </citation>
    <scope>NUCLEOTIDE SEQUENCE [LARGE SCALE GENOMIC DNA]</scope>
    <source>
        <strain evidence="2 3">SC16a</strain>
    </source>
</reference>
<evidence type="ECO:0000256" key="1">
    <source>
        <dbReference type="SAM" id="SignalP"/>
    </source>
</evidence>
<accession>A0A2A9PAC1</accession>
<organism evidence="2 3">
    <name type="scientific">Ophiocordyceps unilateralis</name>
    <name type="common">Zombie-ant fungus</name>
    <name type="synonym">Torrubia unilateralis</name>
    <dbReference type="NCBI Taxonomy" id="268505"/>
    <lineage>
        <taxon>Eukaryota</taxon>
        <taxon>Fungi</taxon>
        <taxon>Dikarya</taxon>
        <taxon>Ascomycota</taxon>
        <taxon>Pezizomycotina</taxon>
        <taxon>Sordariomycetes</taxon>
        <taxon>Hypocreomycetidae</taxon>
        <taxon>Hypocreales</taxon>
        <taxon>Ophiocordycipitaceae</taxon>
        <taxon>Ophiocordyceps</taxon>
    </lineage>
</organism>
<feature type="signal peptide" evidence="1">
    <location>
        <begin position="1"/>
        <end position="22"/>
    </location>
</feature>
<feature type="chain" id="PRO_5011998741" evidence="1">
    <location>
        <begin position="23"/>
        <end position="574"/>
    </location>
</feature>
<name>A0A2A9PAC1_OPHUN</name>
<proteinExistence type="predicted"/>
<sequence>MGKDIIRLVRLSLGILLHEVSTKSCVVDLAVNDFTVGANVSGKLGGLVCQGGATPPAWIFDDGGTVSTISHLTVARTGGYVFRPAKSSPSGTRAARIVDELRPGWYDADNAKFTEIRDAEGESVCVGSLIYGKTVWKVSFQGHLGTLLCSTLFQRPRVRTLTNETGTITFLRDLQLSPNSTVGIHRTLSDETFVVGVNRSVVWPGLLDGSNWGQSASLRVAEENPNAWSYFCSSSCAECTTPALANCQGELLSVYPIHDVLKRPTSSASTRRRMARSSWVSLRSEYLMPELEIVSYVRPNCDDELGLDCLPVFPQRPLQNKTIEALAKDEFLADGEAIPRGGSLFEGEPLPTAEAVYRGHGGSDLWRVAAARRHAVGIYAAILTVIEAILETCEISQEDSIASLTAMGIGMPQGTYYGRRGAERVMGIKHGKAVTRGSSAARVIAAGGIKEVASLAASGAGLGLTGGALISSMYTDLVIDTTCGLLLGTVHVGYDRDSEAGRAIEAWKRKLSGREIGGSEMWDKLWSRFPLTHVIDGVVAGNITVGLNRKHPMVKLFVSFSTGIPGAARPKGKS</sequence>
<dbReference type="Proteomes" id="UP000037136">
    <property type="component" value="Unassembled WGS sequence"/>
</dbReference>
<dbReference type="EMBL" id="LAZP02000346">
    <property type="protein sequence ID" value="PFH57951.1"/>
    <property type="molecule type" value="Genomic_DNA"/>
</dbReference>
<dbReference type="AlphaFoldDB" id="A0A2A9PAC1"/>
<evidence type="ECO:0000313" key="3">
    <source>
        <dbReference type="Proteomes" id="UP000037136"/>
    </source>
</evidence>
<comment type="caution">
    <text evidence="2">The sequence shown here is derived from an EMBL/GenBank/DDBJ whole genome shotgun (WGS) entry which is preliminary data.</text>
</comment>